<comment type="caution">
    <text evidence="15">The sequence shown here is derived from an EMBL/GenBank/DDBJ whole genome shotgun (WGS) entry which is preliminary data.</text>
</comment>
<keyword evidence="13" id="KW-0460">Magnesium</keyword>
<accession>A0A7W6JW50</accession>
<dbReference type="RefSeq" id="WP_183998985.1">
    <property type="nucleotide sequence ID" value="NZ_JACIEH010000003.1"/>
</dbReference>
<dbReference type="Gene3D" id="3.50.30.10">
    <property type="entry name" value="Phosphohistidine domain"/>
    <property type="match status" value="1"/>
</dbReference>
<dbReference type="InterPro" id="IPR023151">
    <property type="entry name" value="PEP_util_CS"/>
</dbReference>
<dbReference type="PANTHER" id="PTHR46244:SF6">
    <property type="entry name" value="PHOSPHOENOLPYRUVATE-PROTEIN PHOSPHOTRANSFERASE"/>
    <property type="match status" value="1"/>
</dbReference>
<dbReference type="Proteomes" id="UP000557392">
    <property type="component" value="Unassembled WGS sequence"/>
</dbReference>
<dbReference type="InterPro" id="IPR015813">
    <property type="entry name" value="Pyrv/PenolPyrv_kinase-like_dom"/>
</dbReference>
<dbReference type="SMART" id="SM00065">
    <property type="entry name" value="GAF"/>
    <property type="match status" value="1"/>
</dbReference>
<dbReference type="Pfam" id="PF02896">
    <property type="entry name" value="PEP-utilizers_C"/>
    <property type="match status" value="1"/>
</dbReference>
<protein>
    <recommendedName>
        <fullName evidence="5">phosphoenolpyruvate--protein phosphotransferase</fullName>
        <ecNumber evidence="5">2.7.3.9</ecNumber>
    </recommendedName>
</protein>
<dbReference type="SUPFAM" id="SSF52009">
    <property type="entry name" value="Phosphohistidine domain"/>
    <property type="match status" value="1"/>
</dbReference>
<dbReference type="SUPFAM" id="SSF47831">
    <property type="entry name" value="Enzyme I of the PEP:sugar phosphotransferase system HPr-binding (sub)domain"/>
    <property type="match status" value="1"/>
</dbReference>
<dbReference type="Gene3D" id="3.30.450.40">
    <property type="match status" value="1"/>
</dbReference>
<evidence type="ECO:0000256" key="12">
    <source>
        <dbReference type="ARBA" id="ARBA00022777"/>
    </source>
</evidence>
<dbReference type="Pfam" id="PF05524">
    <property type="entry name" value="PEP-utilisers_N"/>
    <property type="match status" value="1"/>
</dbReference>
<comment type="cofactor">
    <cofactor evidence="2">
        <name>Mg(2+)</name>
        <dbReference type="ChEBI" id="CHEBI:18420"/>
    </cofactor>
</comment>
<comment type="catalytic activity">
    <reaction evidence="1">
        <text>L-histidyl-[protein] + phosphoenolpyruvate = N(pros)-phospho-L-histidyl-[protein] + pyruvate</text>
        <dbReference type="Rhea" id="RHEA:23880"/>
        <dbReference type="Rhea" id="RHEA-COMP:9745"/>
        <dbReference type="Rhea" id="RHEA-COMP:9746"/>
        <dbReference type="ChEBI" id="CHEBI:15361"/>
        <dbReference type="ChEBI" id="CHEBI:29979"/>
        <dbReference type="ChEBI" id="CHEBI:58702"/>
        <dbReference type="ChEBI" id="CHEBI:64837"/>
        <dbReference type="EC" id="2.7.3.9"/>
    </reaction>
</comment>
<dbReference type="AlphaFoldDB" id="A0A7W6JW50"/>
<dbReference type="InterPro" id="IPR050499">
    <property type="entry name" value="PEP-utilizing_PTS_enzyme"/>
</dbReference>
<dbReference type="InterPro" id="IPR006318">
    <property type="entry name" value="PTS_EI-like"/>
</dbReference>
<dbReference type="GO" id="GO:0009401">
    <property type="term" value="P:phosphoenolpyruvate-dependent sugar phosphotransferase system"/>
    <property type="evidence" value="ECO:0007669"/>
    <property type="project" value="UniProtKB-KW"/>
</dbReference>
<dbReference type="PANTHER" id="PTHR46244">
    <property type="entry name" value="PHOSPHOENOLPYRUVATE-PROTEIN PHOSPHOTRANSFERASE"/>
    <property type="match status" value="1"/>
</dbReference>
<evidence type="ECO:0000256" key="9">
    <source>
        <dbReference type="ARBA" id="ARBA00022679"/>
    </source>
</evidence>
<name>A0A7W6JW50_9SPHN</name>
<dbReference type="Gene3D" id="3.20.20.60">
    <property type="entry name" value="Phosphoenolpyruvate-binding domains"/>
    <property type="match status" value="1"/>
</dbReference>
<dbReference type="NCBIfam" id="TIGR01417">
    <property type="entry name" value="PTS_I_fam"/>
    <property type="match status" value="1"/>
</dbReference>
<gene>
    <name evidence="15" type="ORF">GGR46_003173</name>
</gene>
<dbReference type="GO" id="GO:0008965">
    <property type="term" value="F:phosphoenolpyruvate-protein phosphotransferase activity"/>
    <property type="evidence" value="ECO:0007669"/>
    <property type="project" value="UniProtKB-EC"/>
</dbReference>
<dbReference type="InterPro" id="IPR036618">
    <property type="entry name" value="PtsI_HPr-bd_sf"/>
</dbReference>
<keyword evidence="6" id="KW-0813">Transport</keyword>
<dbReference type="InterPro" id="IPR008279">
    <property type="entry name" value="PEP-util_enz_mobile_dom"/>
</dbReference>
<sequence length="759" mass="83274">MPVSAAASAREILTRLHDVMASRNPAQSKLNSVVNIIGEALDSEVCSIYLLREGLLELFATRGLAQEAVHVTKLALGEGLVGTIAQNVETLNLDEAEMHPAFAYRPETGEEAFHSFAGVPIIRREQSVGVLAVQHAESRRYASEEIEALQTVAMVLSELIANADLIDPASAGGSTRLQSTAPELGHGFKLVDGMAAGVAVFHQPRITIEHTVAEDTEAERHRVYAAFDKMREQIDRMASQAEFGVGGEQDEILATYKMFAYDEGWSRRINEAIDSGLTAEAAIERVQQRTRQRMREIDDPLLRDRMHDLEDLSNRLLRIVSGQLGTAAQMGLRQDSILIARNLGPAELLEYDRRRLKGVVLEEGSLTAHVTIVARAMGVPVLGRVRNIRQLIAEGDMLLLDTSEESLFVRPTPAMQEAFETKLELSQKRRAAFAQMRGVAPVTADGHRITVMVNAGLRDDLAALDLTGADGIGLFRTEFQFLVSATLPQREMQRRLYKDVLDAAGDRPVTFRTVDIGGDKALPYLNHDEDGEEENPAMGWRALRLALDRDGLMKAQARALIEAGAGRTLNIMFPMVSEPWEFDAARDLFEAQRAWLAARGRKMPTEIRYGAMLEVPALAEVLDVLLPRLDFLSIGTNDLTQFLFAADRAHPKLALRYDWLSPSILRFLKRVTAQAQAAGVPVGVCGEMGGRPLEALALLGLGIDRLSITPAAVGPIKAMIRSLDRAALIEAMSAMLAEPGRSLREGLEAWASEHSVELA</sequence>
<dbReference type="SUPFAM" id="SSF55781">
    <property type="entry name" value="GAF domain-like"/>
    <property type="match status" value="1"/>
</dbReference>
<keyword evidence="10" id="KW-0598">Phosphotransferase system</keyword>
<dbReference type="InterPro" id="IPR003018">
    <property type="entry name" value="GAF"/>
</dbReference>
<evidence type="ECO:0000259" key="14">
    <source>
        <dbReference type="SMART" id="SM00065"/>
    </source>
</evidence>
<keyword evidence="12" id="KW-0418">Kinase</keyword>
<dbReference type="Gene3D" id="1.10.274.10">
    <property type="entry name" value="PtsI, HPr-binding domain"/>
    <property type="match status" value="1"/>
</dbReference>
<dbReference type="GO" id="GO:0046872">
    <property type="term" value="F:metal ion binding"/>
    <property type="evidence" value="ECO:0007669"/>
    <property type="project" value="UniProtKB-KW"/>
</dbReference>
<keyword evidence="16" id="KW-1185">Reference proteome</keyword>
<comment type="similarity">
    <text evidence="4">Belongs to the PEP-utilizing enzyme family.</text>
</comment>
<dbReference type="GO" id="GO:0005737">
    <property type="term" value="C:cytoplasm"/>
    <property type="evidence" value="ECO:0007669"/>
    <property type="project" value="UniProtKB-SubCell"/>
</dbReference>
<evidence type="ECO:0000256" key="8">
    <source>
        <dbReference type="ARBA" id="ARBA00022597"/>
    </source>
</evidence>
<evidence type="ECO:0000313" key="16">
    <source>
        <dbReference type="Proteomes" id="UP000557392"/>
    </source>
</evidence>
<keyword evidence="7" id="KW-0963">Cytoplasm</keyword>
<evidence type="ECO:0000256" key="4">
    <source>
        <dbReference type="ARBA" id="ARBA00007837"/>
    </source>
</evidence>
<evidence type="ECO:0000256" key="3">
    <source>
        <dbReference type="ARBA" id="ARBA00004496"/>
    </source>
</evidence>
<evidence type="ECO:0000256" key="2">
    <source>
        <dbReference type="ARBA" id="ARBA00001946"/>
    </source>
</evidence>
<dbReference type="PROSITE" id="PS00742">
    <property type="entry name" value="PEP_ENZYMES_2"/>
    <property type="match status" value="1"/>
</dbReference>
<keyword evidence="9 15" id="KW-0808">Transferase</keyword>
<evidence type="ECO:0000256" key="5">
    <source>
        <dbReference type="ARBA" id="ARBA00012232"/>
    </source>
</evidence>
<comment type="subcellular location">
    <subcellularLocation>
        <location evidence="3">Cytoplasm</location>
    </subcellularLocation>
</comment>
<evidence type="ECO:0000256" key="13">
    <source>
        <dbReference type="ARBA" id="ARBA00022842"/>
    </source>
</evidence>
<dbReference type="Pfam" id="PF00391">
    <property type="entry name" value="PEP-utilizers"/>
    <property type="match status" value="1"/>
</dbReference>
<dbReference type="SUPFAM" id="SSF51621">
    <property type="entry name" value="Phosphoenolpyruvate/pyruvate domain"/>
    <property type="match status" value="1"/>
</dbReference>
<dbReference type="InterPro" id="IPR029016">
    <property type="entry name" value="GAF-like_dom_sf"/>
</dbReference>
<evidence type="ECO:0000256" key="10">
    <source>
        <dbReference type="ARBA" id="ARBA00022683"/>
    </source>
</evidence>
<evidence type="ECO:0000256" key="11">
    <source>
        <dbReference type="ARBA" id="ARBA00022723"/>
    </source>
</evidence>
<dbReference type="InterPro" id="IPR040442">
    <property type="entry name" value="Pyrv_kinase-like_dom_sf"/>
</dbReference>
<evidence type="ECO:0000256" key="7">
    <source>
        <dbReference type="ARBA" id="ARBA00022490"/>
    </source>
</evidence>
<keyword evidence="11" id="KW-0479">Metal-binding</keyword>
<evidence type="ECO:0000313" key="15">
    <source>
        <dbReference type="EMBL" id="MBB4099601.1"/>
    </source>
</evidence>
<dbReference type="GO" id="GO:0016301">
    <property type="term" value="F:kinase activity"/>
    <property type="evidence" value="ECO:0007669"/>
    <property type="project" value="UniProtKB-KW"/>
</dbReference>
<dbReference type="InterPro" id="IPR008731">
    <property type="entry name" value="PTS_EIN"/>
</dbReference>
<organism evidence="15 16">
    <name type="scientific">Sphingomonas kyeonggiensis</name>
    <dbReference type="NCBI Taxonomy" id="1268553"/>
    <lineage>
        <taxon>Bacteria</taxon>
        <taxon>Pseudomonadati</taxon>
        <taxon>Pseudomonadota</taxon>
        <taxon>Alphaproteobacteria</taxon>
        <taxon>Sphingomonadales</taxon>
        <taxon>Sphingomonadaceae</taxon>
        <taxon>Sphingomonas</taxon>
    </lineage>
</organism>
<dbReference type="EMBL" id="JACIEH010000003">
    <property type="protein sequence ID" value="MBB4099601.1"/>
    <property type="molecule type" value="Genomic_DNA"/>
</dbReference>
<reference evidence="15 16" key="1">
    <citation type="submission" date="2020-08" db="EMBL/GenBank/DDBJ databases">
        <title>Genomic Encyclopedia of Type Strains, Phase IV (KMG-IV): sequencing the most valuable type-strain genomes for metagenomic binning, comparative biology and taxonomic classification.</title>
        <authorList>
            <person name="Goeker M."/>
        </authorList>
    </citation>
    <scope>NUCLEOTIDE SEQUENCE [LARGE SCALE GENOMIC DNA]</scope>
    <source>
        <strain evidence="15 16">DSM 101806</strain>
    </source>
</reference>
<feature type="domain" description="GAF" evidence="14">
    <location>
        <begin position="25"/>
        <end position="170"/>
    </location>
</feature>
<proteinExistence type="inferred from homology"/>
<dbReference type="InterPro" id="IPR000121">
    <property type="entry name" value="PEP_util_C"/>
</dbReference>
<evidence type="ECO:0000256" key="1">
    <source>
        <dbReference type="ARBA" id="ARBA00000683"/>
    </source>
</evidence>
<dbReference type="InterPro" id="IPR036637">
    <property type="entry name" value="Phosphohistidine_dom_sf"/>
</dbReference>
<dbReference type="PRINTS" id="PR01736">
    <property type="entry name" value="PHPHTRNFRASE"/>
</dbReference>
<dbReference type="Pfam" id="PF01590">
    <property type="entry name" value="GAF"/>
    <property type="match status" value="1"/>
</dbReference>
<evidence type="ECO:0000256" key="6">
    <source>
        <dbReference type="ARBA" id="ARBA00022448"/>
    </source>
</evidence>
<keyword evidence="8" id="KW-0762">Sugar transport</keyword>
<dbReference type="EC" id="2.7.3.9" evidence="5"/>